<dbReference type="PANTHER" id="PTHR33936">
    <property type="entry name" value="PROTEIN CBG17840"/>
    <property type="match status" value="1"/>
</dbReference>
<accession>A0A0B1SUW8</accession>
<reference evidence="4 5" key="1">
    <citation type="submission" date="2014-03" db="EMBL/GenBank/DDBJ databases">
        <title>Draft genome of the hookworm Oesophagostomum dentatum.</title>
        <authorList>
            <person name="Mitreva M."/>
        </authorList>
    </citation>
    <scope>NUCLEOTIDE SEQUENCE [LARGE SCALE GENOMIC DNA]</scope>
    <source>
        <strain evidence="4 5">OD-Hann</strain>
    </source>
</reference>
<evidence type="ECO:0000256" key="1">
    <source>
        <dbReference type="PROSITE-ProRule" id="PRU00042"/>
    </source>
</evidence>
<dbReference type="AlphaFoldDB" id="A0A0B1SUW8"/>
<evidence type="ECO:0000313" key="4">
    <source>
        <dbReference type="EMBL" id="KHJ88744.1"/>
    </source>
</evidence>
<evidence type="ECO:0000256" key="2">
    <source>
        <dbReference type="SAM" id="Phobius"/>
    </source>
</evidence>
<keyword evidence="2" id="KW-0472">Membrane</keyword>
<keyword evidence="1" id="KW-0479">Metal-binding</keyword>
<evidence type="ECO:0000313" key="5">
    <source>
        <dbReference type="Proteomes" id="UP000053660"/>
    </source>
</evidence>
<feature type="transmembrane region" description="Helical" evidence="2">
    <location>
        <begin position="374"/>
        <end position="395"/>
    </location>
</feature>
<dbReference type="GO" id="GO:0008270">
    <property type="term" value="F:zinc ion binding"/>
    <property type="evidence" value="ECO:0007669"/>
    <property type="project" value="UniProtKB-KW"/>
</dbReference>
<dbReference type="PANTHER" id="PTHR33936:SF24">
    <property type="entry name" value="C2H2-TYPE DOMAIN-CONTAINING PROTEIN"/>
    <property type="match status" value="1"/>
</dbReference>
<dbReference type="PROSITE" id="PS50157">
    <property type="entry name" value="ZINC_FINGER_C2H2_2"/>
    <property type="match status" value="1"/>
</dbReference>
<gene>
    <name evidence="4" type="ORF">OESDEN_11457</name>
</gene>
<protein>
    <submittedName>
        <fullName evidence="4">Zinc finger, C2H2 type</fullName>
    </submittedName>
</protein>
<dbReference type="OrthoDB" id="5910100at2759"/>
<dbReference type="Proteomes" id="UP000053660">
    <property type="component" value="Unassembled WGS sequence"/>
</dbReference>
<keyword evidence="2" id="KW-1133">Transmembrane helix</keyword>
<name>A0A0B1SUW8_OESDE</name>
<evidence type="ECO:0000259" key="3">
    <source>
        <dbReference type="PROSITE" id="PS50157"/>
    </source>
</evidence>
<keyword evidence="5" id="KW-1185">Reference proteome</keyword>
<feature type="domain" description="C2H2-type" evidence="3">
    <location>
        <begin position="12"/>
        <end position="39"/>
    </location>
</feature>
<organism evidence="4 5">
    <name type="scientific">Oesophagostomum dentatum</name>
    <name type="common">Nodular worm</name>
    <dbReference type="NCBI Taxonomy" id="61180"/>
    <lineage>
        <taxon>Eukaryota</taxon>
        <taxon>Metazoa</taxon>
        <taxon>Ecdysozoa</taxon>
        <taxon>Nematoda</taxon>
        <taxon>Chromadorea</taxon>
        <taxon>Rhabditida</taxon>
        <taxon>Rhabditina</taxon>
        <taxon>Rhabditomorpha</taxon>
        <taxon>Strongyloidea</taxon>
        <taxon>Strongylidae</taxon>
        <taxon>Oesophagostomum</taxon>
    </lineage>
</organism>
<sequence>MNRKLEKKPVEFKCVRCGYEFASKRNLGKHMETCNGVRRKVVECPLCMTPCKDHKELLLHCKNEHDSCEGYEINSIEFREDREFFKWKEIVEEVSSASFIVVRTRYVTNGRTVYYHCNRAGIPHQKEGSCRITKKTTRHCTAFIQATFLNCGDNRVKADYCLEHINHDKNPALLRLSAKDRELVVSLLREGFTPRMVQDKIRSVCKNTSRGENQRLFFLTEWDIRYIAERFIDGYTKVLDISCTPALLEDDSEACDQHFDRQNVVQPVEEEVKDLIQQFPKITAELIADVLRLAAHPDAEVLDTLKQILDELKGCASKARSAVQQHPSKRTMKEANARERVIVEKYSTNGNMCEMYVVSVHRKQHERITRINEGLFLTVFTLYIAQFLISFHGAVGSSSVMPKSTRCKANFLVAILDQI</sequence>
<proteinExistence type="predicted"/>
<keyword evidence="1" id="KW-0862">Zinc</keyword>
<keyword evidence="1" id="KW-0863">Zinc-finger</keyword>
<dbReference type="InterPro" id="IPR013087">
    <property type="entry name" value="Znf_C2H2_type"/>
</dbReference>
<dbReference type="Gene3D" id="3.30.160.60">
    <property type="entry name" value="Classic Zinc Finger"/>
    <property type="match status" value="1"/>
</dbReference>
<dbReference type="EMBL" id="KN555281">
    <property type="protein sequence ID" value="KHJ88744.1"/>
    <property type="molecule type" value="Genomic_DNA"/>
</dbReference>
<dbReference type="InterPro" id="IPR052797">
    <property type="entry name" value="RegFact_GeneExpr_CellDeath"/>
</dbReference>
<keyword evidence="2" id="KW-0812">Transmembrane</keyword>